<dbReference type="InterPro" id="IPR036388">
    <property type="entry name" value="WH-like_DNA-bd_sf"/>
</dbReference>
<dbReference type="InterPro" id="IPR011711">
    <property type="entry name" value="GntR_C"/>
</dbReference>
<dbReference type="Pfam" id="PF07729">
    <property type="entry name" value="FCD"/>
    <property type="match status" value="1"/>
</dbReference>
<evidence type="ECO:0000313" key="6">
    <source>
        <dbReference type="Proteomes" id="UP000283880"/>
    </source>
</evidence>
<feature type="domain" description="HTH gntR-type" evidence="4">
    <location>
        <begin position="9"/>
        <end position="76"/>
    </location>
</feature>
<dbReference type="SUPFAM" id="SSF48008">
    <property type="entry name" value="GntR ligand-binding domain-like"/>
    <property type="match status" value="1"/>
</dbReference>
<protein>
    <submittedName>
        <fullName evidence="5">GntR family transcriptional regulator</fullName>
    </submittedName>
</protein>
<dbReference type="SMART" id="SM00895">
    <property type="entry name" value="FCD"/>
    <property type="match status" value="1"/>
</dbReference>
<dbReference type="OrthoDB" id="154206at2"/>
<evidence type="ECO:0000259" key="4">
    <source>
        <dbReference type="PROSITE" id="PS50949"/>
    </source>
</evidence>
<gene>
    <name evidence="5" type="ORF">DWV29_14130</name>
</gene>
<dbReference type="PANTHER" id="PTHR43537:SF5">
    <property type="entry name" value="UXU OPERON TRANSCRIPTIONAL REGULATOR"/>
    <property type="match status" value="1"/>
</dbReference>
<evidence type="ECO:0000313" key="5">
    <source>
        <dbReference type="EMBL" id="RGX28749.1"/>
    </source>
</evidence>
<sequence>MTTGKQPIMTIKGQVYQIIKNEICNGAFPPGYWLQEPELARRLGVSRSPVREALRQLVDEGLAVDFPNKGVFVKSFTINDIDEIYDVRSMLESYSIRHSAKQMTPETVQRLNELILRLTDLHASGDVNTYIEEDTKLHQFIVSLSGNSLVIDIYNRIYTPIQQFRIYSLTNKDRFAESVCEHQSVIRHIVEGNLEEAVRINQIHLTLAKEGVIHHITQTQNHPAAD</sequence>
<dbReference type="Gene3D" id="1.20.120.530">
    <property type="entry name" value="GntR ligand-binding domain-like"/>
    <property type="match status" value="1"/>
</dbReference>
<dbReference type="AlphaFoldDB" id="A0A413FE91"/>
<dbReference type="RefSeq" id="WP_024736497.1">
    <property type="nucleotide sequence ID" value="NZ_BAABXR010000003.1"/>
</dbReference>
<reference evidence="5 6" key="1">
    <citation type="submission" date="2018-08" db="EMBL/GenBank/DDBJ databases">
        <title>A genome reference for cultivated species of the human gut microbiota.</title>
        <authorList>
            <person name="Zou Y."/>
            <person name="Xue W."/>
            <person name="Luo G."/>
        </authorList>
    </citation>
    <scope>NUCLEOTIDE SEQUENCE [LARGE SCALE GENOMIC DNA]</scope>
    <source>
        <strain evidence="5 6">AF04-15</strain>
    </source>
</reference>
<evidence type="ECO:0000256" key="3">
    <source>
        <dbReference type="ARBA" id="ARBA00023163"/>
    </source>
</evidence>
<comment type="caution">
    <text evidence="5">The sequence shown here is derived from an EMBL/GenBank/DDBJ whole genome shotgun (WGS) entry which is preliminary data.</text>
</comment>
<evidence type="ECO:0000256" key="1">
    <source>
        <dbReference type="ARBA" id="ARBA00023015"/>
    </source>
</evidence>
<dbReference type="InterPro" id="IPR008920">
    <property type="entry name" value="TF_FadR/GntR_C"/>
</dbReference>
<name>A0A413FE91_9FIRM</name>
<dbReference type="SUPFAM" id="SSF46785">
    <property type="entry name" value="Winged helix' DNA-binding domain"/>
    <property type="match status" value="1"/>
</dbReference>
<dbReference type="GO" id="GO:0003700">
    <property type="term" value="F:DNA-binding transcription factor activity"/>
    <property type="evidence" value="ECO:0007669"/>
    <property type="project" value="InterPro"/>
</dbReference>
<dbReference type="Proteomes" id="UP000283880">
    <property type="component" value="Unassembled WGS sequence"/>
</dbReference>
<keyword evidence="3" id="KW-0804">Transcription</keyword>
<keyword evidence="2" id="KW-0238">DNA-binding</keyword>
<dbReference type="Gene3D" id="1.10.10.10">
    <property type="entry name" value="Winged helix-like DNA-binding domain superfamily/Winged helix DNA-binding domain"/>
    <property type="match status" value="1"/>
</dbReference>
<dbReference type="GO" id="GO:0003677">
    <property type="term" value="F:DNA binding"/>
    <property type="evidence" value="ECO:0007669"/>
    <property type="project" value="UniProtKB-KW"/>
</dbReference>
<dbReference type="CDD" id="cd07377">
    <property type="entry name" value="WHTH_GntR"/>
    <property type="match status" value="1"/>
</dbReference>
<dbReference type="Pfam" id="PF00392">
    <property type="entry name" value="GntR"/>
    <property type="match status" value="1"/>
</dbReference>
<proteinExistence type="predicted"/>
<dbReference type="EMBL" id="QSBM01000010">
    <property type="protein sequence ID" value="RGX28749.1"/>
    <property type="molecule type" value="Genomic_DNA"/>
</dbReference>
<dbReference type="PROSITE" id="PS50949">
    <property type="entry name" value="HTH_GNTR"/>
    <property type="match status" value="1"/>
</dbReference>
<dbReference type="InterPro" id="IPR000524">
    <property type="entry name" value="Tscrpt_reg_HTH_GntR"/>
</dbReference>
<keyword evidence="1" id="KW-0805">Transcription regulation</keyword>
<dbReference type="PANTHER" id="PTHR43537">
    <property type="entry name" value="TRANSCRIPTIONAL REGULATOR, GNTR FAMILY"/>
    <property type="match status" value="1"/>
</dbReference>
<dbReference type="InterPro" id="IPR036390">
    <property type="entry name" value="WH_DNA-bd_sf"/>
</dbReference>
<accession>A0A413FE91</accession>
<organism evidence="5 6">
    <name type="scientific">Enterocloster asparagiformis</name>
    <dbReference type="NCBI Taxonomy" id="333367"/>
    <lineage>
        <taxon>Bacteria</taxon>
        <taxon>Bacillati</taxon>
        <taxon>Bacillota</taxon>
        <taxon>Clostridia</taxon>
        <taxon>Lachnospirales</taxon>
        <taxon>Lachnospiraceae</taxon>
        <taxon>Enterocloster</taxon>
    </lineage>
</organism>
<dbReference type="PRINTS" id="PR00035">
    <property type="entry name" value="HTHGNTR"/>
</dbReference>
<dbReference type="SMART" id="SM00345">
    <property type="entry name" value="HTH_GNTR"/>
    <property type="match status" value="1"/>
</dbReference>
<evidence type="ECO:0000256" key="2">
    <source>
        <dbReference type="ARBA" id="ARBA00023125"/>
    </source>
</evidence>